<protein>
    <recommendedName>
        <fullName evidence="3">DUF3348 domain-containing protein</fullName>
    </recommendedName>
</protein>
<organism evidence="1 2">
    <name type="scientific">Pseudohalioglobus lutimaris</name>
    <dbReference type="NCBI Taxonomy" id="1737061"/>
    <lineage>
        <taxon>Bacteria</taxon>
        <taxon>Pseudomonadati</taxon>
        <taxon>Pseudomonadota</taxon>
        <taxon>Gammaproteobacteria</taxon>
        <taxon>Cellvibrionales</taxon>
        <taxon>Halieaceae</taxon>
        <taxon>Pseudohalioglobus</taxon>
    </lineage>
</organism>
<dbReference type="EMBL" id="PKUS01000003">
    <property type="protein sequence ID" value="PLW69962.1"/>
    <property type="molecule type" value="Genomic_DNA"/>
</dbReference>
<evidence type="ECO:0000313" key="2">
    <source>
        <dbReference type="Proteomes" id="UP000235005"/>
    </source>
</evidence>
<dbReference type="Proteomes" id="UP000235005">
    <property type="component" value="Unassembled WGS sequence"/>
</dbReference>
<dbReference type="InterPro" id="IPR021783">
    <property type="entry name" value="DUF3348"/>
</dbReference>
<proteinExistence type="predicted"/>
<dbReference type="Pfam" id="PF11828">
    <property type="entry name" value="DUF3348"/>
    <property type="match status" value="1"/>
</dbReference>
<keyword evidence="2" id="KW-1185">Reference proteome</keyword>
<comment type="caution">
    <text evidence="1">The sequence shown here is derived from an EMBL/GenBank/DDBJ whole genome shotgun (WGS) entry which is preliminary data.</text>
</comment>
<name>A0A2N5X654_9GAMM</name>
<accession>A0A2N5X654</accession>
<evidence type="ECO:0008006" key="3">
    <source>
        <dbReference type="Google" id="ProtNLM"/>
    </source>
</evidence>
<reference evidence="1 2" key="1">
    <citation type="submission" date="2018-01" db="EMBL/GenBank/DDBJ databases">
        <title>The draft genome sequence of Halioglobus lutimaris HF004.</title>
        <authorList>
            <person name="Du Z.-J."/>
            <person name="Shi M.-J."/>
        </authorList>
    </citation>
    <scope>NUCLEOTIDE SEQUENCE [LARGE SCALE GENOMIC DNA]</scope>
    <source>
        <strain evidence="1 2">HF004</strain>
    </source>
</reference>
<dbReference type="AlphaFoldDB" id="A0A2N5X654"/>
<evidence type="ECO:0000313" key="1">
    <source>
        <dbReference type="EMBL" id="PLW69962.1"/>
    </source>
</evidence>
<sequence>MVNFCKIYKHYMTQALPQVALGRSRLVRFLTDISRSETQVSHRQFTERLGELIDFSDSITLSDAHARDLVVECEDVASFSAGVTEEFLRARSRLVQAAMRSFFPSTGPSRIRWPAEESTPPATPTDAARPYLKFYQQQQVDVDSKIRGLHLRTRQTVAALSAKLARICAIDEALGDALALHSRGYLGAVPGLLGQRLGYLYAQYQKTVNEGADADAAWRDTREQYRREAQGLLLAEIEARLLPALGLIEALNEEIPNED</sequence>
<gene>
    <name evidence="1" type="ORF">C0039_05440</name>
</gene>